<dbReference type="InterPro" id="IPR051127">
    <property type="entry name" value="Fungal_SecMet_Regulators"/>
</dbReference>
<evidence type="ECO:0000256" key="4">
    <source>
        <dbReference type="ARBA" id="ARBA00023163"/>
    </source>
</evidence>
<dbReference type="GO" id="GO:0006351">
    <property type="term" value="P:DNA-templated transcription"/>
    <property type="evidence" value="ECO:0007669"/>
    <property type="project" value="InterPro"/>
</dbReference>
<protein>
    <submittedName>
        <fullName evidence="8">Specific transcription factor domain protein</fullName>
    </submittedName>
</protein>
<evidence type="ECO:0000256" key="3">
    <source>
        <dbReference type="ARBA" id="ARBA00023125"/>
    </source>
</evidence>
<organism evidence="8 9">
    <name type="scientific">Aspergillus parasiticus (strain ATCC 56775 / NRRL 5862 / SRRC 143 / SU-1)</name>
    <dbReference type="NCBI Taxonomy" id="1403190"/>
    <lineage>
        <taxon>Eukaryota</taxon>
        <taxon>Fungi</taxon>
        <taxon>Dikarya</taxon>
        <taxon>Ascomycota</taxon>
        <taxon>Pezizomycotina</taxon>
        <taxon>Eurotiomycetes</taxon>
        <taxon>Eurotiomycetidae</taxon>
        <taxon>Eurotiales</taxon>
        <taxon>Aspergillaceae</taxon>
        <taxon>Aspergillus</taxon>
        <taxon>Aspergillus subgen. Circumdati</taxon>
    </lineage>
</organism>
<evidence type="ECO:0000259" key="7">
    <source>
        <dbReference type="PROSITE" id="PS50048"/>
    </source>
</evidence>
<dbReference type="PROSITE" id="PS00463">
    <property type="entry name" value="ZN2_CY6_FUNGAL_1"/>
    <property type="match status" value="1"/>
</dbReference>
<dbReference type="OrthoDB" id="4064873at2759"/>
<evidence type="ECO:0000313" key="9">
    <source>
        <dbReference type="Proteomes" id="UP000033540"/>
    </source>
</evidence>
<dbReference type="InterPro" id="IPR036864">
    <property type="entry name" value="Zn2-C6_fun-type_DNA-bd_sf"/>
</dbReference>
<gene>
    <name evidence="8" type="ORF">P875_00127747</name>
</gene>
<dbReference type="SMART" id="SM00906">
    <property type="entry name" value="Fungal_trans"/>
    <property type="match status" value="1"/>
</dbReference>
<feature type="compositionally biased region" description="Polar residues" evidence="6">
    <location>
        <begin position="629"/>
        <end position="651"/>
    </location>
</feature>
<dbReference type="GO" id="GO:0000435">
    <property type="term" value="P:positive regulation of transcription from RNA polymerase II promoter by galactose"/>
    <property type="evidence" value="ECO:0007669"/>
    <property type="project" value="TreeGrafter"/>
</dbReference>
<dbReference type="InterPro" id="IPR001138">
    <property type="entry name" value="Zn2Cys6_DnaBD"/>
</dbReference>
<feature type="region of interest" description="Disordered" evidence="6">
    <location>
        <begin position="88"/>
        <end position="112"/>
    </location>
</feature>
<keyword evidence="1" id="KW-0479">Metal-binding</keyword>
<evidence type="ECO:0000256" key="2">
    <source>
        <dbReference type="ARBA" id="ARBA00023015"/>
    </source>
</evidence>
<keyword evidence="4" id="KW-0804">Transcription</keyword>
<comment type="caution">
    <text evidence="8">The sequence shown here is derived from an EMBL/GenBank/DDBJ whole genome shotgun (WGS) entry which is preliminary data.</text>
</comment>
<dbReference type="PANTHER" id="PTHR47424">
    <property type="entry name" value="REGULATORY PROTEIN GAL4"/>
    <property type="match status" value="1"/>
</dbReference>
<feature type="compositionally biased region" description="Polar residues" evidence="6">
    <location>
        <begin position="103"/>
        <end position="112"/>
    </location>
</feature>
<keyword evidence="5" id="KW-0539">Nucleus</keyword>
<evidence type="ECO:0000256" key="5">
    <source>
        <dbReference type="ARBA" id="ARBA00023242"/>
    </source>
</evidence>
<evidence type="ECO:0000313" key="8">
    <source>
        <dbReference type="EMBL" id="KJK66915.1"/>
    </source>
</evidence>
<feature type="compositionally biased region" description="Basic and acidic residues" evidence="6">
    <location>
        <begin position="88"/>
        <end position="102"/>
    </location>
</feature>
<accession>A0A0F0IGV5</accession>
<keyword evidence="3" id="KW-0238">DNA-binding</keyword>
<feature type="domain" description="Zn(2)-C6 fungal-type" evidence="7">
    <location>
        <begin position="17"/>
        <end position="48"/>
    </location>
</feature>
<dbReference type="SUPFAM" id="SSF57701">
    <property type="entry name" value="Zn2/Cys6 DNA-binding domain"/>
    <property type="match status" value="1"/>
</dbReference>
<dbReference type="Proteomes" id="UP000033540">
    <property type="component" value="Unassembled WGS sequence"/>
</dbReference>
<evidence type="ECO:0000256" key="1">
    <source>
        <dbReference type="ARBA" id="ARBA00022723"/>
    </source>
</evidence>
<dbReference type="Pfam" id="PF00172">
    <property type="entry name" value="Zn_clus"/>
    <property type="match status" value="1"/>
</dbReference>
<dbReference type="GO" id="GO:0008270">
    <property type="term" value="F:zinc ion binding"/>
    <property type="evidence" value="ECO:0007669"/>
    <property type="project" value="InterPro"/>
</dbReference>
<feature type="compositionally biased region" description="Polar residues" evidence="6">
    <location>
        <begin position="38"/>
        <end position="61"/>
    </location>
</feature>
<dbReference type="CDD" id="cd12148">
    <property type="entry name" value="fungal_TF_MHR"/>
    <property type="match status" value="1"/>
</dbReference>
<feature type="region of interest" description="Disordered" evidence="6">
    <location>
        <begin position="628"/>
        <end position="660"/>
    </location>
</feature>
<evidence type="ECO:0000256" key="6">
    <source>
        <dbReference type="SAM" id="MobiDB-lite"/>
    </source>
</evidence>
<name>A0A0F0IGV5_ASPPU</name>
<dbReference type="AlphaFoldDB" id="A0A0F0IGV5"/>
<dbReference type="CDD" id="cd00067">
    <property type="entry name" value="GAL4"/>
    <property type="match status" value="1"/>
</dbReference>
<dbReference type="Pfam" id="PF04082">
    <property type="entry name" value="Fungal_trans"/>
    <property type="match status" value="1"/>
</dbReference>
<proteinExistence type="predicted"/>
<dbReference type="PANTHER" id="PTHR47424:SF9">
    <property type="entry name" value="TAH-2"/>
    <property type="match status" value="1"/>
</dbReference>
<dbReference type="GO" id="GO:0005634">
    <property type="term" value="C:nucleus"/>
    <property type="evidence" value="ECO:0007669"/>
    <property type="project" value="TreeGrafter"/>
</dbReference>
<dbReference type="PROSITE" id="PS50048">
    <property type="entry name" value="ZN2_CY6_FUNGAL_2"/>
    <property type="match status" value="1"/>
</dbReference>
<sequence length="716" mass="80234">MPRPRVKPQDRKRSVRACLACKASKKRCDGARPCRTCQTKGTADSCAFTPQQRGTQSSQPCGPNPLQPLTPSEVDHQAITYNTVTPIEKLRPRESDDVRSTRDTTPSAGQRPTMLYSSSVFMGGAAAVSFLQFLQAIVKRYVGPMGFTESQNSRKMFEVDVPDTGTDFFADELMETEKWALIQCFLDVSSGLLDLFSWEEINRMVKVSNNIRMPNAGRLDSSVKEDLTAVYMMIAIGAQCQGRTQEDLICAARYFCQARKMVFGGFLEDPTVYMARDFLLMAFYMFGACRRNAAFMYIGVAARASIVLGLHVSGQYRQMPAEDRARRYVLSSWLLEEANRIARLRIGKSIRVLDLVSSSILGRPGSTSSLRTDDIRVDDFDQEASHRTSALNAAYEAASVLEAIVQRLTEGEKLDASSADHFLQIWREWSQALPDKLRLRPRNKPDLGLNPDYRENMIGNIHVACTYYFGVILVTRQSLIQHIMPQIRGKRPRKTTLRQETNEEGNEKVAELSSVCTDAATYMAQMCCDAAEAGILWGNMCILKAWLFAAGLVLGFSLLAEGQTTSEICDAFHGARRLLGSLGHLSPQAAQYHRILTSFSEAIDVYRERLRRERHESRTPFVERILTLDPSSDTNGDVQNNQESAPITTPNGEPRVGENEDESFMESLSGFLSLRETSDWPPPLGNDDLMLRLFWEGYALNFTDYLPPDETVPPPT</sequence>
<dbReference type="SMART" id="SM00066">
    <property type="entry name" value="GAL4"/>
    <property type="match status" value="1"/>
</dbReference>
<reference evidence="8 9" key="1">
    <citation type="submission" date="2015-02" db="EMBL/GenBank/DDBJ databases">
        <title>Draft genome sequence of Aspergillus parasiticus SU-1.</title>
        <authorList>
            <person name="Yu J."/>
            <person name="Fedorova N."/>
            <person name="Yin Y."/>
            <person name="Losada L."/>
            <person name="Zafar N."/>
            <person name="Taujale R."/>
            <person name="Ehrlich K.C."/>
            <person name="Bhatnagar D."/>
            <person name="Cleveland T.E."/>
            <person name="Bennett J.W."/>
            <person name="Nierman W.C."/>
        </authorList>
    </citation>
    <scope>NUCLEOTIDE SEQUENCE [LARGE SCALE GENOMIC DNA]</scope>
    <source>
        <strain evidence="9">ATCC 56775 / NRRL 5862 / SRRC 143 / SU-1</strain>
    </source>
</reference>
<dbReference type="STRING" id="1403190.A0A0F0IGV5"/>
<feature type="region of interest" description="Disordered" evidence="6">
    <location>
        <begin position="38"/>
        <end position="64"/>
    </location>
</feature>
<dbReference type="EMBL" id="JZEE01000230">
    <property type="protein sequence ID" value="KJK66915.1"/>
    <property type="molecule type" value="Genomic_DNA"/>
</dbReference>
<dbReference type="GO" id="GO:0000981">
    <property type="term" value="F:DNA-binding transcription factor activity, RNA polymerase II-specific"/>
    <property type="evidence" value="ECO:0007669"/>
    <property type="project" value="InterPro"/>
</dbReference>
<dbReference type="Gene3D" id="4.10.240.10">
    <property type="entry name" value="Zn(2)-C6 fungal-type DNA-binding domain"/>
    <property type="match status" value="1"/>
</dbReference>
<keyword evidence="2" id="KW-0805">Transcription regulation</keyword>
<dbReference type="InterPro" id="IPR007219">
    <property type="entry name" value="XnlR_reg_dom"/>
</dbReference>
<dbReference type="GO" id="GO:0000978">
    <property type="term" value="F:RNA polymerase II cis-regulatory region sequence-specific DNA binding"/>
    <property type="evidence" value="ECO:0007669"/>
    <property type="project" value="TreeGrafter"/>
</dbReference>